<dbReference type="PANTHER" id="PTHR21310">
    <property type="entry name" value="AMINOGLYCOSIDE PHOSPHOTRANSFERASE-RELATED-RELATED"/>
    <property type="match status" value="1"/>
</dbReference>
<dbReference type="PANTHER" id="PTHR21310:SF55">
    <property type="entry name" value="AMINOGLYCOSIDE PHOSPHOTRANSFERASE DOMAIN-CONTAINING PROTEIN"/>
    <property type="match status" value="1"/>
</dbReference>
<dbReference type="OrthoDB" id="2906425at2759"/>
<dbReference type="EMBL" id="MU006216">
    <property type="protein sequence ID" value="KAF2833706.1"/>
    <property type="molecule type" value="Genomic_DNA"/>
</dbReference>
<sequence>MSQYDISFKPEDLISNIVFSPRPSEVLCRACGWNSYHECCAGYLPRLRVFYTGLNSGLWHMGNDYVLWDRFNDSALRNDYITWKFLKDKGTKDIPLVEEMHHFGKPEDPHQFTIMSRAKGDRLANVWHLSTPEEKENYAQQMTAALRELRQHTSPVPSKVDGQPLWDYLFGRCPGTKMCKTIGKTTDECKMKREFPDPAPYILSHIDLNFDNIMVANGRIIAIIDWERAGYHPWWVERYTSRRMALQYEHHELFDMVWAELDATIDEDAFEATVDNKVAPVLSAWLQCDTYHTEGYDIYLRPPFYKCKPWAALLRRAM</sequence>
<feature type="domain" description="Aminoglycoside phosphotransferase" evidence="1">
    <location>
        <begin position="109"/>
        <end position="235"/>
    </location>
</feature>
<organism evidence="2 3">
    <name type="scientific">Ophiobolus disseminans</name>
    <dbReference type="NCBI Taxonomy" id="1469910"/>
    <lineage>
        <taxon>Eukaryota</taxon>
        <taxon>Fungi</taxon>
        <taxon>Dikarya</taxon>
        <taxon>Ascomycota</taxon>
        <taxon>Pezizomycotina</taxon>
        <taxon>Dothideomycetes</taxon>
        <taxon>Pleosporomycetidae</taxon>
        <taxon>Pleosporales</taxon>
        <taxon>Pleosporineae</taxon>
        <taxon>Phaeosphaeriaceae</taxon>
        <taxon>Ophiobolus</taxon>
    </lineage>
</organism>
<keyword evidence="3" id="KW-1185">Reference proteome</keyword>
<evidence type="ECO:0000313" key="2">
    <source>
        <dbReference type="EMBL" id="KAF2833706.1"/>
    </source>
</evidence>
<name>A0A6A7AKC8_9PLEO</name>
<dbReference type="InterPro" id="IPR051678">
    <property type="entry name" value="AGP_Transferase"/>
</dbReference>
<dbReference type="SUPFAM" id="SSF56112">
    <property type="entry name" value="Protein kinase-like (PK-like)"/>
    <property type="match status" value="1"/>
</dbReference>
<evidence type="ECO:0000313" key="3">
    <source>
        <dbReference type="Proteomes" id="UP000799424"/>
    </source>
</evidence>
<evidence type="ECO:0000259" key="1">
    <source>
        <dbReference type="Pfam" id="PF01636"/>
    </source>
</evidence>
<accession>A0A6A7AKC8</accession>
<dbReference type="InterPro" id="IPR002575">
    <property type="entry name" value="Aminoglycoside_PTrfase"/>
</dbReference>
<gene>
    <name evidence="2" type="ORF">CC86DRAFT_442094</name>
</gene>
<dbReference type="AlphaFoldDB" id="A0A6A7AKC8"/>
<dbReference type="Pfam" id="PF01636">
    <property type="entry name" value="APH"/>
    <property type="match status" value="1"/>
</dbReference>
<dbReference type="InterPro" id="IPR011009">
    <property type="entry name" value="Kinase-like_dom_sf"/>
</dbReference>
<dbReference type="Gene3D" id="3.90.1200.10">
    <property type="match status" value="1"/>
</dbReference>
<protein>
    <recommendedName>
        <fullName evidence="1">Aminoglycoside phosphotransferase domain-containing protein</fullName>
    </recommendedName>
</protein>
<proteinExistence type="predicted"/>
<reference evidence="2" key="1">
    <citation type="journal article" date="2020" name="Stud. Mycol.">
        <title>101 Dothideomycetes genomes: a test case for predicting lifestyles and emergence of pathogens.</title>
        <authorList>
            <person name="Haridas S."/>
            <person name="Albert R."/>
            <person name="Binder M."/>
            <person name="Bloem J."/>
            <person name="Labutti K."/>
            <person name="Salamov A."/>
            <person name="Andreopoulos B."/>
            <person name="Baker S."/>
            <person name="Barry K."/>
            <person name="Bills G."/>
            <person name="Bluhm B."/>
            <person name="Cannon C."/>
            <person name="Castanera R."/>
            <person name="Culley D."/>
            <person name="Daum C."/>
            <person name="Ezra D."/>
            <person name="Gonzalez J."/>
            <person name="Henrissat B."/>
            <person name="Kuo A."/>
            <person name="Liang C."/>
            <person name="Lipzen A."/>
            <person name="Lutzoni F."/>
            <person name="Magnuson J."/>
            <person name="Mondo S."/>
            <person name="Nolan M."/>
            <person name="Ohm R."/>
            <person name="Pangilinan J."/>
            <person name="Park H.-J."/>
            <person name="Ramirez L."/>
            <person name="Alfaro M."/>
            <person name="Sun H."/>
            <person name="Tritt A."/>
            <person name="Yoshinaga Y."/>
            <person name="Zwiers L.-H."/>
            <person name="Turgeon B."/>
            <person name="Goodwin S."/>
            <person name="Spatafora J."/>
            <person name="Crous P."/>
            <person name="Grigoriev I."/>
        </authorList>
    </citation>
    <scope>NUCLEOTIDE SEQUENCE</scope>
    <source>
        <strain evidence="2">CBS 113818</strain>
    </source>
</reference>
<dbReference type="Proteomes" id="UP000799424">
    <property type="component" value="Unassembled WGS sequence"/>
</dbReference>